<name>A0A1H9KY22_9FLAO</name>
<accession>A0A1H9KY22</accession>
<gene>
    <name evidence="1" type="ORF">SAMN05421824_2868</name>
</gene>
<dbReference type="OrthoDB" id="9777090at2"/>
<organism evidence="1 2">
    <name type="scientific">Hyunsoonleella jejuensis</name>
    <dbReference type="NCBI Taxonomy" id="419940"/>
    <lineage>
        <taxon>Bacteria</taxon>
        <taxon>Pseudomonadati</taxon>
        <taxon>Bacteroidota</taxon>
        <taxon>Flavobacteriia</taxon>
        <taxon>Flavobacteriales</taxon>
        <taxon>Flavobacteriaceae</taxon>
    </lineage>
</organism>
<reference evidence="1 2" key="1">
    <citation type="submission" date="2016-10" db="EMBL/GenBank/DDBJ databases">
        <authorList>
            <person name="de Groot N.N."/>
        </authorList>
    </citation>
    <scope>NUCLEOTIDE SEQUENCE [LARGE SCALE GENOMIC DNA]</scope>
    <source>
        <strain evidence="1 2">DSM 21035</strain>
    </source>
</reference>
<proteinExistence type="predicted"/>
<evidence type="ECO:0000313" key="2">
    <source>
        <dbReference type="Proteomes" id="UP000198999"/>
    </source>
</evidence>
<dbReference type="EMBL" id="FOFN01000005">
    <property type="protein sequence ID" value="SER04082.1"/>
    <property type="molecule type" value="Genomic_DNA"/>
</dbReference>
<protein>
    <submittedName>
        <fullName evidence="1">Uncharacterized protein</fullName>
    </submittedName>
</protein>
<dbReference type="Proteomes" id="UP000198999">
    <property type="component" value="Unassembled WGS sequence"/>
</dbReference>
<dbReference type="AlphaFoldDB" id="A0A1H9KY22"/>
<sequence length="60" mass="7196">MWYEESIDFYESAKNSFRVLPKENHTIVAIEKVNHDNIIEFEVYHNTTEEIVIFSYAIDI</sequence>
<keyword evidence="2" id="KW-1185">Reference proteome</keyword>
<evidence type="ECO:0000313" key="1">
    <source>
        <dbReference type="EMBL" id="SER04082.1"/>
    </source>
</evidence>
<dbReference type="RefSeq" id="WP_092580785.1">
    <property type="nucleotide sequence ID" value="NZ_FOFN01000005.1"/>
</dbReference>